<proteinExistence type="predicted"/>
<gene>
    <name evidence="2" type="ORF">Acr_00g0020660</name>
</gene>
<dbReference type="Proteomes" id="UP000585474">
    <property type="component" value="Unassembled WGS sequence"/>
</dbReference>
<keyword evidence="3" id="KW-1185">Reference proteome</keyword>
<evidence type="ECO:0000256" key="1">
    <source>
        <dbReference type="SAM" id="MobiDB-lite"/>
    </source>
</evidence>
<feature type="compositionally biased region" description="Low complexity" evidence="1">
    <location>
        <begin position="1"/>
        <end position="17"/>
    </location>
</feature>
<reference evidence="3" key="1">
    <citation type="submission" date="2019-07" db="EMBL/GenBank/DDBJ databases">
        <title>De Novo Assembly of kiwifruit Actinidia rufa.</title>
        <authorList>
            <person name="Sugita-Konishi S."/>
            <person name="Sato K."/>
            <person name="Mori E."/>
            <person name="Abe Y."/>
            <person name="Kisaki G."/>
            <person name="Hamano K."/>
            <person name="Suezawa K."/>
            <person name="Otani M."/>
            <person name="Fukuda T."/>
            <person name="Manabe T."/>
            <person name="Gomi K."/>
            <person name="Tabuchi M."/>
            <person name="Akimitsu K."/>
            <person name="Kataoka I."/>
        </authorList>
    </citation>
    <scope>NUCLEOTIDE SEQUENCE [LARGE SCALE GENOMIC DNA]</scope>
    <source>
        <strain evidence="3">cv. Fuchu</strain>
    </source>
</reference>
<dbReference type="EMBL" id="BJWL01000157">
    <property type="protein sequence ID" value="GFS32071.1"/>
    <property type="molecule type" value="Genomic_DNA"/>
</dbReference>
<accession>A0A7J0DC41</accession>
<feature type="region of interest" description="Disordered" evidence="1">
    <location>
        <begin position="1"/>
        <end position="25"/>
    </location>
</feature>
<name>A0A7J0DC41_9ERIC</name>
<dbReference type="AlphaFoldDB" id="A0A7J0DC41"/>
<evidence type="ECO:0000313" key="2">
    <source>
        <dbReference type="EMBL" id="GFS32071.1"/>
    </source>
</evidence>
<comment type="caution">
    <text evidence="2">The sequence shown here is derived from an EMBL/GenBank/DDBJ whole genome shotgun (WGS) entry which is preliminary data.</text>
</comment>
<protein>
    <submittedName>
        <fullName evidence="2">Uncharacterized protein</fullName>
    </submittedName>
</protein>
<organism evidence="2 3">
    <name type="scientific">Actinidia rufa</name>
    <dbReference type="NCBI Taxonomy" id="165716"/>
    <lineage>
        <taxon>Eukaryota</taxon>
        <taxon>Viridiplantae</taxon>
        <taxon>Streptophyta</taxon>
        <taxon>Embryophyta</taxon>
        <taxon>Tracheophyta</taxon>
        <taxon>Spermatophyta</taxon>
        <taxon>Magnoliopsida</taxon>
        <taxon>eudicotyledons</taxon>
        <taxon>Gunneridae</taxon>
        <taxon>Pentapetalae</taxon>
        <taxon>asterids</taxon>
        <taxon>Ericales</taxon>
        <taxon>Actinidiaceae</taxon>
        <taxon>Actinidia</taxon>
    </lineage>
</organism>
<evidence type="ECO:0000313" key="3">
    <source>
        <dbReference type="Proteomes" id="UP000585474"/>
    </source>
</evidence>
<sequence>MGGSSRQSKSKGSSSLKSKGKEKESTNLDYDHTRFTKKVEEKLYNRVWIRNGAVIERELDLVSLENIGIGPVTKKSKVKLISWVRDKNLKVSPDIFVEIFEIPRVENPEFEFSDVGMPNLLTVSHELLLEGDEWDGEVQCSKTRLKDRGSVPFTGFLIELFKRHGIHIPVDLIRTEPEKPINRYSFTRSEGQQKKRKFEAITLEEPSIGMTELKEAITSLRMEFDTRMTALEEQSGCHTTML</sequence>